<dbReference type="SUPFAM" id="SSF46785">
    <property type="entry name" value="Winged helix' DNA-binding domain"/>
    <property type="match status" value="1"/>
</dbReference>
<protein>
    <recommendedName>
        <fullName evidence="3">Transcriptional regulator</fullName>
    </recommendedName>
</protein>
<proteinExistence type="predicted"/>
<dbReference type="Proteomes" id="UP001156903">
    <property type="component" value="Unassembled WGS sequence"/>
</dbReference>
<name>A0ABQ6C0Z5_9BURK</name>
<dbReference type="RefSeq" id="WP_284306898.1">
    <property type="nucleotide sequence ID" value="NZ_BSPB01000005.1"/>
</dbReference>
<dbReference type="EMBL" id="BSPB01000005">
    <property type="protein sequence ID" value="GLS13530.1"/>
    <property type="molecule type" value="Genomic_DNA"/>
</dbReference>
<comment type="caution">
    <text evidence="1">The sequence shown here is derived from an EMBL/GenBank/DDBJ whole genome shotgun (WGS) entry which is preliminary data.</text>
</comment>
<dbReference type="InterPro" id="IPR025855">
    <property type="entry name" value="Replic_Relax"/>
</dbReference>
<accession>A0ABQ6C0Z5</accession>
<dbReference type="Pfam" id="PF13814">
    <property type="entry name" value="Replic_Relax"/>
    <property type="match status" value="1"/>
</dbReference>
<reference evidence="2" key="1">
    <citation type="journal article" date="2019" name="Int. J. Syst. Evol. Microbiol.">
        <title>The Global Catalogue of Microorganisms (GCM) 10K type strain sequencing project: providing services to taxonomists for standard genome sequencing and annotation.</title>
        <authorList>
            <consortium name="The Broad Institute Genomics Platform"/>
            <consortium name="The Broad Institute Genome Sequencing Center for Infectious Disease"/>
            <person name="Wu L."/>
            <person name="Ma J."/>
        </authorList>
    </citation>
    <scope>NUCLEOTIDE SEQUENCE [LARGE SCALE GENOMIC DNA]</scope>
    <source>
        <strain evidence="2">NBRC 109341</strain>
    </source>
</reference>
<keyword evidence="2" id="KW-1185">Reference proteome</keyword>
<dbReference type="InterPro" id="IPR036390">
    <property type="entry name" value="WH_DNA-bd_sf"/>
</dbReference>
<evidence type="ECO:0008006" key="3">
    <source>
        <dbReference type="Google" id="ProtNLM"/>
    </source>
</evidence>
<evidence type="ECO:0000313" key="2">
    <source>
        <dbReference type="Proteomes" id="UP001156903"/>
    </source>
</evidence>
<gene>
    <name evidence="1" type="ORF">GCM10007935_09600</name>
</gene>
<evidence type="ECO:0000313" key="1">
    <source>
        <dbReference type="EMBL" id="GLS13530.1"/>
    </source>
</evidence>
<organism evidence="1 2">
    <name type="scientific">Hydrogenophaga electricum</name>
    <dbReference type="NCBI Taxonomy" id="1230953"/>
    <lineage>
        <taxon>Bacteria</taxon>
        <taxon>Pseudomonadati</taxon>
        <taxon>Pseudomonadota</taxon>
        <taxon>Betaproteobacteria</taxon>
        <taxon>Burkholderiales</taxon>
        <taxon>Comamonadaceae</taxon>
        <taxon>Hydrogenophaga</taxon>
    </lineage>
</organism>
<sequence>MNENIFPPAVLPIGTTADNTMPIELDKRIVGERNRTEVLSWLSRFGWLTGRMVAALVWPDAAQAQAMARRTLKALTDEKLVIARAMPKGTVYVLSAKGARLLTEQTGMAAEGGNALALGNPVHRACSNWYLIRAVQQGLGVVTEHEIATERGPCRVLKGKQADGLVIASDGACVWLECENSQKSRPERHKTVSLVQECIGGERQVELAPGRWLARVALVATNEQALRWMAASFQDAHRAGRLSDSQVAEVDVCLLPISESLVPGDAIDGNLYWNVLLPASA</sequence>